<dbReference type="AlphaFoldDB" id="A0A0F8XVK0"/>
<dbReference type="EMBL" id="LAZR01056927">
    <property type="protein sequence ID" value="KKK73132.1"/>
    <property type="molecule type" value="Genomic_DNA"/>
</dbReference>
<organism evidence="1">
    <name type="scientific">marine sediment metagenome</name>
    <dbReference type="NCBI Taxonomy" id="412755"/>
    <lineage>
        <taxon>unclassified sequences</taxon>
        <taxon>metagenomes</taxon>
        <taxon>ecological metagenomes</taxon>
    </lineage>
</organism>
<reference evidence="1" key="1">
    <citation type="journal article" date="2015" name="Nature">
        <title>Complex archaea that bridge the gap between prokaryotes and eukaryotes.</title>
        <authorList>
            <person name="Spang A."/>
            <person name="Saw J.H."/>
            <person name="Jorgensen S.L."/>
            <person name="Zaremba-Niedzwiedzka K."/>
            <person name="Martijn J."/>
            <person name="Lind A.E."/>
            <person name="van Eijk R."/>
            <person name="Schleper C."/>
            <person name="Guy L."/>
            <person name="Ettema T.J."/>
        </authorList>
    </citation>
    <scope>NUCLEOTIDE SEQUENCE</scope>
</reference>
<gene>
    <name evidence="1" type="ORF">LCGC14_2896890</name>
</gene>
<accession>A0A0F8XVK0</accession>
<evidence type="ECO:0000313" key="1">
    <source>
        <dbReference type="EMBL" id="KKK73132.1"/>
    </source>
</evidence>
<sequence length="216" mass="24573">MTTEEKTKQCKDIINAISKYAYCMSSLVDHKCDKCIIRVECFKWDKDSCIGFEERQLLKQGLAKEKLAGTLGKAKIYLGGTGEDKKFGTVDKKELTEGTMNISERIGLIETDIMGARNLLDAMQKDIDELKESPEPKEVEFKVGGIYYTDKFQPNTMVLYSLPPKIIKDEKKYILLNLNGSSNWGHYKTKEEMIAYINNPAEEITYTGKTLQDRLG</sequence>
<protein>
    <submittedName>
        <fullName evidence="1">Uncharacterized protein</fullName>
    </submittedName>
</protein>
<feature type="non-terminal residue" evidence="1">
    <location>
        <position position="216"/>
    </location>
</feature>
<name>A0A0F8XVK0_9ZZZZ</name>
<comment type="caution">
    <text evidence="1">The sequence shown here is derived from an EMBL/GenBank/DDBJ whole genome shotgun (WGS) entry which is preliminary data.</text>
</comment>
<proteinExistence type="predicted"/>